<evidence type="ECO:0000256" key="3">
    <source>
        <dbReference type="ARBA" id="ARBA00022723"/>
    </source>
</evidence>
<keyword evidence="9" id="KW-0539">Nucleus</keyword>
<feature type="region of interest" description="Disordered" evidence="10">
    <location>
        <begin position="341"/>
        <end position="382"/>
    </location>
</feature>
<evidence type="ECO:0000256" key="10">
    <source>
        <dbReference type="SAM" id="MobiDB-lite"/>
    </source>
</evidence>
<keyword evidence="13" id="KW-1185">Reference proteome</keyword>
<dbReference type="PANTHER" id="PTHR11618:SF4">
    <property type="entry name" value="TRANSCRIPTION FACTOR IIIB 90 KDA SUBUNIT"/>
    <property type="match status" value="1"/>
</dbReference>
<evidence type="ECO:0000313" key="13">
    <source>
        <dbReference type="Proteomes" id="UP000594263"/>
    </source>
</evidence>
<evidence type="ECO:0000256" key="6">
    <source>
        <dbReference type="ARBA" id="ARBA00023015"/>
    </source>
</evidence>
<dbReference type="SUPFAM" id="SSF47954">
    <property type="entry name" value="Cyclin-like"/>
    <property type="match status" value="2"/>
</dbReference>
<dbReference type="GO" id="GO:0097550">
    <property type="term" value="C:transcription preinitiation complex"/>
    <property type="evidence" value="ECO:0007669"/>
    <property type="project" value="TreeGrafter"/>
</dbReference>
<protein>
    <recommendedName>
        <fullName evidence="11">Cyclin-like domain-containing protein</fullName>
    </recommendedName>
</protein>
<dbReference type="Gene3D" id="1.20.5.650">
    <property type="entry name" value="Single helix bin"/>
    <property type="match status" value="1"/>
</dbReference>
<dbReference type="Gramene" id="Kaladp0058s0248.1.v1.1">
    <property type="protein sequence ID" value="Kaladp0058s0248.1.v1.1"/>
    <property type="gene ID" value="Kaladp0058s0248.v1.1"/>
</dbReference>
<feature type="compositionally biased region" description="Basic and acidic residues" evidence="10">
    <location>
        <begin position="549"/>
        <end position="569"/>
    </location>
</feature>
<feature type="compositionally biased region" description="Acidic residues" evidence="10">
    <location>
        <begin position="572"/>
        <end position="581"/>
    </location>
</feature>
<evidence type="ECO:0000256" key="1">
    <source>
        <dbReference type="ARBA" id="ARBA00004123"/>
    </source>
</evidence>
<feature type="domain" description="Cyclin-like" evidence="11">
    <location>
        <begin position="174"/>
        <end position="267"/>
    </location>
</feature>
<dbReference type="EnsemblPlants" id="Kaladp0058s0248.6.v1.1">
    <property type="protein sequence ID" value="Kaladp0058s0248.6.v1.1"/>
    <property type="gene ID" value="Kaladp0058s0248.v1.1"/>
</dbReference>
<evidence type="ECO:0000256" key="9">
    <source>
        <dbReference type="ARBA" id="ARBA00023242"/>
    </source>
</evidence>
<dbReference type="AlphaFoldDB" id="A0A7N0U8V0"/>
<dbReference type="GO" id="GO:0000126">
    <property type="term" value="C:transcription factor TFIIIB complex"/>
    <property type="evidence" value="ECO:0007669"/>
    <property type="project" value="TreeGrafter"/>
</dbReference>
<dbReference type="EnsemblPlants" id="Kaladp0058s0248.3.v1.1">
    <property type="protein sequence ID" value="Kaladp0058s0248.3.v1.1"/>
    <property type="gene ID" value="Kaladp0058s0248.v1.1"/>
</dbReference>
<evidence type="ECO:0000313" key="12">
    <source>
        <dbReference type="EnsemblPlants" id="Kaladp0058s0248.1.v1.1"/>
    </source>
</evidence>
<evidence type="ECO:0000256" key="5">
    <source>
        <dbReference type="ARBA" id="ARBA00022833"/>
    </source>
</evidence>
<sequence length="629" mass="70686">MHYCDYCDLEQPGEWSHTGLISCAFCGKTLAEDNLVEEVQFSKGPGGHSRMQGAFVRSYESESASLAKSLRRGEDQINMLITSLKMDDSIEHEAMTYYKIAAERSFTRRYKIDYVAAACLYVACRASKKPYLLIDFSEKLAVNVYVLGAVFLQLCQLLLLEDTPIVQKPVDPSLFIHKFTEALVDKLAEDTVPKKEVVSKISETALNIIASMKRDWMQTGRKPSGLCGAAIYISALSNGIRFSKSEVITVVHICEATLTKRLIEFENTDSGGLTIDEFNKRAEEFKEQTNECTNKTGEAELLCTHEDDEYGQKREVHAHGLCEECYKEFFELCGGFGGGADPPSFQRPESEEVAQNVPGNMTDCSHQEHTPGKKSHKTSGQGNNITMETMPEDLVEPQFNNNHSDMFMASDDLTNDEPECLSDIDDTEVNCYLNNEEEVHYKRIIWEQMNKEYLEEQALKEAAKAASYSDMGEMTDEIRDAQQLAAAAAAAVANARKKKRQQRAMDAKNAGPPRTAAEATSDVLTKKRLGSKINFEVLNQLFDEDDGELASKKSRTDPEDGVAAEKEGVDAGYEEEEEEEADNVKGYDEMEQGYEDREEYNPDSYYNDHTNDSYYDGNDEPYNYGDDDY</sequence>
<evidence type="ECO:0000256" key="2">
    <source>
        <dbReference type="ARBA" id="ARBA00010857"/>
    </source>
</evidence>
<keyword evidence="8" id="KW-0804">Transcription</keyword>
<feature type="domain" description="Cyclin-like" evidence="11">
    <location>
        <begin position="75"/>
        <end position="156"/>
    </location>
</feature>
<dbReference type="GO" id="GO:0008270">
    <property type="term" value="F:zinc ion binding"/>
    <property type="evidence" value="ECO:0007669"/>
    <property type="project" value="UniProtKB-KW"/>
</dbReference>
<dbReference type="Gramene" id="Kaladp0058s0248.4.v1.1">
    <property type="protein sequence ID" value="Kaladp0058s0248.4.v1.1"/>
    <property type="gene ID" value="Kaladp0058s0248.v1.1"/>
</dbReference>
<dbReference type="InterPro" id="IPR000812">
    <property type="entry name" value="TFIIB"/>
</dbReference>
<keyword evidence="3" id="KW-0479">Metal-binding</keyword>
<dbReference type="Pfam" id="PF07741">
    <property type="entry name" value="BRF1"/>
    <property type="match status" value="1"/>
</dbReference>
<dbReference type="InterPro" id="IPR011665">
    <property type="entry name" value="BRF1_TBP-bd_dom"/>
</dbReference>
<dbReference type="CDD" id="cd20554">
    <property type="entry name" value="CYCLIN_TFIIIB90_rpt2"/>
    <property type="match status" value="1"/>
</dbReference>
<dbReference type="GO" id="GO:0000995">
    <property type="term" value="F:RNA polymerase III general transcription initiation factor activity"/>
    <property type="evidence" value="ECO:0007669"/>
    <property type="project" value="TreeGrafter"/>
</dbReference>
<feature type="compositionally biased region" description="Acidic residues" evidence="10">
    <location>
        <begin position="589"/>
        <end position="598"/>
    </location>
</feature>
<comment type="similarity">
    <text evidence="2">Belongs to the TFIIB family.</text>
</comment>
<feature type="region of interest" description="Disordered" evidence="10">
    <location>
        <begin position="547"/>
        <end position="629"/>
    </location>
</feature>
<dbReference type="EnsemblPlants" id="Kaladp0058s0248.1.v1.1">
    <property type="protein sequence ID" value="Kaladp0058s0248.1.v1.1"/>
    <property type="gene ID" value="Kaladp0058s0248.v1.1"/>
</dbReference>
<keyword evidence="5" id="KW-0862">Zinc</keyword>
<dbReference type="EnsemblPlants" id="Kaladp0058s0248.2.v1.1">
    <property type="protein sequence ID" value="Kaladp0058s0248.2.v1.1"/>
    <property type="gene ID" value="Kaladp0058s0248.v1.1"/>
</dbReference>
<dbReference type="InterPro" id="IPR036915">
    <property type="entry name" value="Cyclin-like_sf"/>
</dbReference>
<dbReference type="EnsemblPlants" id="Kaladp0058s0248.5.v1.1">
    <property type="protein sequence ID" value="Kaladp0058s0248.5.v1.1"/>
    <property type="gene ID" value="Kaladp0058s0248.v1.1"/>
</dbReference>
<keyword evidence="7" id="KW-0010">Activator</keyword>
<dbReference type="Proteomes" id="UP000594263">
    <property type="component" value="Unplaced"/>
</dbReference>
<dbReference type="FunFam" id="1.10.472.10:FF:000066">
    <property type="entry name" value="Transcription factor IIIB subunit"/>
    <property type="match status" value="1"/>
</dbReference>
<name>A0A7N0U8V0_KALFE</name>
<evidence type="ECO:0000256" key="8">
    <source>
        <dbReference type="ARBA" id="ARBA00023163"/>
    </source>
</evidence>
<dbReference type="GO" id="GO:0017025">
    <property type="term" value="F:TBP-class protein binding"/>
    <property type="evidence" value="ECO:0007669"/>
    <property type="project" value="InterPro"/>
</dbReference>
<dbReference type="Pfam" id="PF00382">
    <property type="entry name" value="TFIIB"/>
    <property type="match status" value="2"/>
</dbReference>
<dbReference type="InterPro" id="IPR013763">
    <property type="entry name" value="Cyclin-like_dom"/>
</dbReference>
<dbReference type="GO" id="GO:0005634">
    <property type="term" value="C:nucleus"/>
    <property type="evidence" value="ECO:0007669"/>
    <property type="project" value="UniProtKB-SubCell"/>
</dbReference>
<dbReference type="GO" id="GO:0001006">
    <property type="term" value="F:RNA polymerase III type 3 promoter sequence-specific DNA binding"/>
    <property type="evidence" value="ECO:0007669"/>
    <property type="project" value="TreeGrafter"/>
</dbReference>
<dbReference type="Gramene" id="Kaladp0058s0248.2.v1.1">
    <property type="protein sequence ID" value="Kaladp0058s0248.2.v1.1"/>
    <property type="gene ID" value="Kaladp0058s0248.v1.1"/>
</dbReference>
<dbReference type="SMART" id="SM00385">
    <property type="entry name" value="CYCLIN"/>
    <property type="match status" value="2"/>
</dbReference>
<reference evidence="12" key="1">
    <citation type="submission" date="2021-01" db="UniProtKB">
        <authorList>
            <consortium name="EnsemblPlants"/>
        </authorList>
    </citation>
    <scope>IDENTIFICATION</scope>
</reference>
<comment type="subcellular location">
    <subcellularLocation>
        <location evidence="1">Nucleus</location>
    </subcellularLocation>
</comment>
<accession>A0A7N0U8V0</accession>
<keyword evidence="4" id="KW-0863">Zinc-finger</keyword>
<evidence type="ECO:0000256" key="4">
    <source>
        <dbReference type="ARBA" id="ARBA00022771"/>
    </source>
</evidence>
<proteinExistence type="inferred from homology"/>
<evidence type="ECO:0000259" key="11">
    <source>
        <dbReference type="SMART" id="SM00385"/>
    </source>
</evidence>
<dbReference type="Gene3D" id="1.10.472.10">
    <property type="entry name" value="Cyclin-like"/>
    <property type="match status" value="2"/>
</dbReference>
<feature type="region of interest" description="Disordered" evidence="10">
    <location>
        <begin position="497"/>
        <end position="522"/>
    </location>
</feature>
<organism evidence="12 13">
    <name type="scientific">Kalanchoe fedtschenkoi</name>
    <name type="common">Lavender scallops</name>
    <name type="synonym">South American air plant</name>
    <dbReference type="NCBI Taxonomy" id="63787"/>
    <lineage>
        <taxon>Eukaryota</taxon>
        <taxon>Viridiplantae</taxon>
        <taxon>Streptophyta</taxon>
        <taxon>Embryophyta</taxon>
        <taxon>Tracheophyta</taxon>
        <taxon>Spermatophyta</taxon>
        <taxon>Magnoliopsida</taxon>
        <taxon>eudicotyledons</taxon>
        <taxon>Gunneridae</taxon>
        <taxon>Pentapetalae</taxon>
        <taxon>Saxifragales</taxon>
        <taxon>Crassulaceae</taxon>
        <taxon>Kalanchoe</taxon>
    </lineage>
</organism>
<evidence type="ECO:0000256" key="7">
    <source>
        <dbReference type="ARBA" id="ARBA00023159"/>
    </source>
</evidence>
<dbReference type="InterPro" id="IPR013150">
    <property type="entry name" value="TFIIB_cyclin"/>
</dbReference>
<dbReference type="Gramene" id="Kaladp0058s0248.5.v1.1">
    <property type="protein sequence ID" value="Kaladp0058s0248.5.v1.1"/>
    <property type="gene ID" value="Kaladp0058s0248.v1.1"/>
</dbReference>
<dbReference type="Gramene" id="Kaladp0058s0248.6.v1.1">
    <property type="protein sequence ID" value="Kaladp0058s0248.6.v1.1"/>
    <property type="gene ID" value="Kaladp0058s0248.v1.1"/>
</dbReference>
<dbReference type="PANTHER" id="PTHR11618">
    <property type="entry name" value="TRANSCRIPTION INITIATION FACTOR IIB-RELATED"/>
    <property type="match status" value="1"/>
</dbReference>
<dbReference type="PRINTS" id="PR00685">
    <property type="entry name" value="TIFACTORIIB"/>
</dbReference>
<dbReference type="OMA" id="EPPCKVM"/>
<dbReference type="Gramene" id="Kaladp0058s0248.3.v1.1">
    <property type="protein sequence ID" value="Kaladp0058s0248.3.v1.1"/>
    <property type="gene ID" value="Kaladp0058s0248.v1.1"/>
</dbReference>
<keyword evidence="6" id="KW-0805">Transcription regulation</keyword>
<dbReference type="EnsemblPlants" id="Kaladp0058s0248.4.v1.1">
    <property type="protein sequence ID" value="Kaladp0058s0248.4.v1.1"/>
    <property type="gene ID" value="Kaladp0058s0248.v1.1"/>
</dbReference>
<dbReference type="GO" id="GO:0070897">
    <property type="term" value="P:transcription preinitiation complex assembly"/>
    <property type="evidence" value="ECO:0007669"/>
    <property type="project" value="InterPro"/>
</dbReference>